<evidence type="ECO:0000256" key="4">
    <source>
        <dbReference type="ARBA" id="ARBA00022771"/>
    </source>
</evidence>
<comment type="subcellular location">
    <subcellularLocation>
        <location evidence="1">Nucleus</location>
    </subcellularLocation>
</comment>
<keyword evidence="2" id="KW-0479">Metal-binding</keyword>
<dbReference type="AlphaFoldDB" id="A0AAU9XN88"/>
<dbReference type="InterPro" id="IPR051868">
    <property type="entry name" value="ZN346_ZMAT4"/>
</dbReference>
<proteinExistence type="predicted"/>
<evidence type="ECO:0000313" key="11">
    <source>
        <dbReference type="Proteomes" id="UP001159428"/>
    </source>
</evidence>
<dbReference type="InterPro" id="IPR013087">
    <property type="entry name" value="Znf_C2H2_type"/>
</dbReference>
<dbReference type="PANTHER" id="PTHR46144">
    <property type="entry name" value="ZINC FINGER PROTEIN 385B-LIKE"/>
    <property type="match status" value="1"/>
</dbReference>
<dbReference type="PANTHER" id="PTHR46144:SF6">
    <property type="entry name" value="C2H2-TYPE DOMAIN-CONTAINING PROTEIN"/>
    <property type="match status" value="1"/>
</dbReference>
<evidence type="ECO:0000256" key="3">
    <source>
        <dbReference type="ARBA" id="ARBA00022737"/>
    </source>
</evidence>
<dbReference type="SMART" id="SM00355">
    <property type="entry name" value="ZnF_C2H2"/>
    <property type="match status" value="4"/>
</dbReference>
<dbReference type="PROSITE" id="PS50157">
    <property type="entry name" value="ZINC_FINGER_C2H2_2"/>
    <property type="match status" value="1"/>
</dbReference>
<evidence type="ECO:0000256" key="6">
    <source>
        <dbReference type="ARBA" id="ARBA00023242"/>
    </source>
</evidence>
<evidence type="ECO:0000313" key="10">
    <source>
        <dbReference type="EMBL" id="CAH3150927.1"/>
    </source>
</evidence>
<feature type="region of interest" description="Disordered" evidence="8">
    <location>
        <begin position="32"/>
        <end position="58"/>
    </location>
</feature>
<reference evidence="10 11" key="1">
    <citation type="submission" date="2022-05" db="EMBL/GenBank/DDBJ databases">
        <authorList>
            <consortium name="Genoscope - CEA"/>
            <person name="William W."/>
        </authorList>
    </citation>
    <scope>NUCLEOTIDE SEQUENCE [LARGE SCALE GENOMIC DNA]</scope>
</reference>
<evidence type="ECO:0000256" key="2">
    <source>
        <dbReference type="ARBA" id="ARBA00022723"/>
    </source>
</evidence>
<sequence>MANTEMPQCNTFESYNSNRMISASFASPLNSLSQQLNSPHAGSKRKANEDQNTNPVPHKQTARLETVEQHPQRELFCEICNVQLNSITQTLQHREGKAHLNKLKKVEEFKTVWQNSTEHNSTNSVSLHLQVNHNLPPVKQVGNGNLQCAICQKSFNSESQATQHFQSPKHRQKLNSVEDSREEISSAPGANGLLTQQELNTDGTSHSYDVPGNVDRTFPLSPAKTKAMELYCEICGLMMNSIMQMKTHLQGSKHKNNVANKQPKNHPQIELRCMDCTTTFNSQTQMIQHMTSPKHMNKAKRKQTNGQFTASTRGRGRGWGFGRGRGEAFRGGYSHRGRATAKLPPLAASFVKADTMMSNHGNHFFHSVQSTINTTQFPVGPSFQQPFT</sequence>
<organism evidence="10 11">
    <name type="scientific">Pocillopora meandrina</name>
    <dbReference type="NCBI Taxonomy" id="46732"/>
    <lineage>
        <taxon>Eukaryota</taxon>
        <taxon>Metazoa</taxon>
        <taxon>Cnidaria</taxon>
        <taxon>Anthozoa</taxon>
        <taxon>Hexacorallia</taxon>
        <taxon>Scleractinia</taxon>
        <taxon>Astrocoeniina</taxon>
        <taxon>Pocilloporidae</taxon>
        <taxon>Pocillopora</taxon>
    </lineage>
</organism>
<keyword evidence="5" id="KW-0862">Zinc</keyword>
<dbReference type="GO" id="GO:0003676">
    <property type="term" value="F:nucleic acid binding"/>
    <property type="evidence" value="ECO:0007669"/>
    <property type="project" value="InterPro"/>
</dbReference>
<gene>
    <name evidence="10" type="ORF">PMEA_00025015</name>
</gene>
<dbReference type="Proteomes" id="UP001159428">
    <property type="component" value="Unassembled WGS sequence"/>
</dbReference>
<name>A0AAU9XN88_9CNID</name>
<feature type="region of interest" description="Disordered" evidence="8">
    <location>
        <begin position="292"/>
        <end position="323"/>
    </location>
</feature>
<evidence type="ECO:0000256" key="7">
    <source>
        <dbReference type="PROSITE-ProRule" id="PRU00042"/>
    </source>
</evidence>
<dbReference type="EMBL" id="CALNXJ010000048">
    <property type="protein sequence ID" value="CAH3150927.1"/>
    <property type="molecule type" value="Genomic_DNA"/>
</dbReference>
<keyword evidence="6" id="KW-0539">Nucleus</keyword>
<dbReference type="SMART" id="SM00451">
    <property type="entry name" value="ZnF_U1"/>
    <property type="match status" value="4"/>
</dbReference>
<comment type="caution">
    <text evidence="10">The sequence shown here is derived from an EMBL/GenBank/DDBJ whole genome shotgun (WGS) entry which is preliminary data.</text>
</comment>
<evidence type="ECO:0000259" key="9">
    <source>
        <dbReference type="PROSITE" id="PS50157"/>
    </source>
</evidence>
<accession>A0AAU9XN88</accession>
<dbReference type="PROSITE" id="PS00028">
    <property type="entry name" value="ZINC_FINGER_C2H2_1"/>
    <property type="match status" value="2"/>
</dbReference>
<dbReference type="GO" id="GO:0005634">
    <property type="term" value="C:nucleus"/>
    <property type="evidence" value="ECO:0007669"/>
    <property type="project" value="UniProtKB-SubCell"/>
</dbReference>
<protein>
    <recommendedName>
        <fullName evidence="9">C2H2-type domain-containing protein</fullName>
    </recommendedName>
</protein>
<feature type="domain" description="C2H2-type" evidence="9">
    <location>
        <begin position="271"/>
        <end position="300"/>
    </location>
</feature>
<keyword evidence="11" id="KW-1185">Reference proteome</keyword>
<dbReference type="GO" id="GO:0008270">
    <property type="term" value="F:zinc ion binding"/>
    <property type="evidence" value="ECO:0007669"/>
    <property type="project" value="UniProtKB-KW"/>
</dbReference>
<evidence type="ECO:0000256" key="5">
    <source>
        <dbReference type="ARBA" id="ARBA00022833"/>
    </source>
</evidence>
<keyword evidence="3" id="KW-0677">Repeat</keyword>
<dbReference type="Pfam" id="PF12874">
    <property type="entry name" value="zf-met"/>
    <property type="match status" value="4"/>
</dbReference>
<evidence type="ECO:0000256" key="1">
    <source>
        <dbReference type="ARBA" id="ARBA00004123"/>
    </source>
</evidence>
<dbReference type="InterPro" id="IPR003604">
    <property type="entry name" value="Matrin/U1-like-C_Znf_C2H2"/>
</dbReference>
<dbReference type="Gene3D" id="3.30.160.60">
    <property type="entry name" value="Classic Zinc Finger"/>
    <property type="match status" value="4"/>
</dbReference>
<dbReference type="InterPro" id="IPR036236">
    <property type="entry name" value="Znf_C2H2_sf"/>
</dbReference>
<evidence type="ECO:0000256" key="8">
    <source>
        <dbReference type="SAM" id="MobiDB-lite"/>
    </source>
</evidence>
<keyword evidence="4 7" id="KW-0863">Zinc-finger</keyword>
<dbReference type="SUPFAM" id="SSF57667">
    <property type="entry name" value="beta-beta-alpha zinc fingers"/>
    <property type="match status" value="4"/>
</dbReference>
<feature type="region of interest" description="Disordered" evidence="8">
    <location>
        <begin position="161"/>
        <end position="194"/>
    </location>
</feature>